<accession>A0A5C6B0Z5</accession>
<dbReference type="AlphaFoldDB" id="A0A5C6B0Z5"/>
<evidence type="ECO:0000313" key="2">
    <source>
        <dbReference type="Proteomes" id="UP000320176"/>
    </source>
</evidence>
<name>A0A5C6B0Z5_9BACT</name>
<evidence type="ECO:0000313" key="1">
    <source>
        <dbReference type="EMBL" id="TWU04966.1"/>
    </source>
</evidence>
<sequence length="295" mass="33595">MHCVTLTDLAAALSQHGPQLIYRRQPLPDKTLVQYWTASRTRFESWHRRLAQFRLAQQADDWDRMSAWWSEHLATMEEILVSEILTRVVAAVAVGLDEAFCHDALIDDSTSAMDAGPSNANNSVRPDRSIVERIAPITHGVFLSHLEASNRVHQMMLARQGSSVEHLVRLNRLRQGIARWNDLLIGRLSVESSLRFAYSIDTQRAKDFGEEIRDGDMEHRTTTAWLMNAAMRDMMIQRTSDTAASPRENRAVASSVLQMFRPALFDSLGHPKSTWMHQLHLNGRHDDGFVRSIMI</sequence>
<dbReference type="EMBL" id="SJPN01000003">
    <property type="protein sequence ID" value="TWU04966.1"/>
    <property type="molecule type" value="Genomic_DNA"/>
</dbReference>
<organism evidence="1 2">
    <name type="scientific">Stieleria varia</name>
    <dbReference type="NCBI Taxonomy" id="2528005"/>
    <lineage>
        <taxon>Bacteria</taxon>
        <taxon>Pseudomonadati</taxon>
        <taxon>Planctomycetota</taxon>
        <taxon>Planctomycetia</taxon>
        <taxon>Pirellulales</taxon>
        <taxon>Pirellulaceae</taxon>
        <taxon>Stieleria</taxon>
    </lineage>
</organism>
<reference evidence="1 2" key="1">
    <citation type="submission" date="2019-02" db="EMBL/GenBank/DDBJ databases">
        <title>Deep-cultivation of Planctomycetes and their phenomic and genomic characterization uncovers novel biology.</title>
        <authorList>
            <person name="Wiegand S."/>
            <person name="Jogler M."/>
            <person name="Boedeker C."/>
            <person name="Pinto D."/>
            <person name="Vollmers J."/>
            <person name="Rivas-Marin E."/>
            <person name="Kohn T."/>
            <person name="Peeters S.H."/>
            <person name="Heuer A."/>
            <person name="Rast P."/>
            <person name="Oberbeckmann S."/>
            <person name="Bunk B."/>
            <person name="Jeske O."/>
            <person name="Meyerdierks A."/>
            <person name="Storesund J.E."/>
            <person name="Kallscheuer N."/>
            <person name="Luecker S."/>
            <person name="Lage O.M."/>
            <person name="Pohl T."/>
            <person name="Merkel B.J."/>
            <person name="Hornburger P."/>
            <person name="Mueller R.-W."/>
            <person name="Bruemmer F."/>
            <person name="Labrenz M."/>
            <person name="Spormann A.M."/>
            <person name="Op Den Camp H."/>
            <person name="Overmann J."/>
            <person name="Amann R."/>
            <person name="Jetten M.S.M."/>
            <person name="Mascher T."/>
            <person name="Medema M.H."/>
            <person name="Devos D.P."/>
            <person name="Kaster A.-K."/>
            <person name="Ovreas L."/>
            <person name="Rohde M."/>
            <person name="Galperin M.Y."/>
            <person name="Jogler C."/>
        </authorList>
    </citation>
    <scope>NUCLEOTIDE SEQUENCE [LARGE SCALE GENOMIC DNA]</scope>
    <source>
        <strain evidence="1 2">Pla52n</strain>
    </source>
</reference>
<dbReference type="Proteomes" id="UP000320176">
    <property type="component" value="Unassembled WGS sequence"/>
</dbReference>
<keyword evidence="2" id="KW-1185">Reference proteome</keyword>
<protein>
    <submittedName>
        <fullName evidence="1">Uncharacterized protein</fullName>
    </submittedName>
</protein>
<proteinExistence type="predicted"/>
<dbReference type="RefSeq" id="WP_146520292.1">
    <property type="nucleotide sequence ID" value="NZ_CP151726.1"/>
</dbReference>
<gene>
    <name evidence="1" type="ORF">Pla52n_30110</name>
</gene>
<dbReference type="OrthoDB" id="290892at2"/>
<comment type="caution">
    <text evidence="1">The sequence shown here is derived from an EMBL/GenBank/DDBJ whole genome shotgun (WGS) entry which is preliminary data.</text>
</comment>